<evidence type="ECO:0000259" key="8">
    <source>
        <dbReference type="Pfam" id="PF17801"/>
    </source>
</evidence>
<keyword evidence="5" id="KW-1015">Disulfide bond</keyword>
<feature type="signal peptide" evidence="6">
    <location>
        <begin position="1"/>
        <end position="27"/>
    </location>
</feature>
<dbReference type="Pfam" id="PF17801">
    <property type="entry name" value="Melibiase_C"/>
    <property type="match status" value="1"/>
</dbReference>
<dbReference type="Pfam" id="PF16499">
    <property type="entry name" value="Melibiase_2"/>
    <property type="match status" value="2"/>
</dbReference>
<feature type="chain" id="PRO_5045164082" description="Alpha-galactosidase" evidence="6">
    <location>
        <begin position="28"/>
        <end position="599"/>
    </location>
</feature>
<organism evidence="9 10">
    <name type="scientific">Sphingomonas endophytica</name>
    <dbReference type="NCBI Taxonomy" id="869719"/>
    <lineage>
        <taxon>Bacteria</taxon>
        <taxon>Pseudomonadati</taxon>
        <taxon>Pseudomonadota</taxon>
        <taxon>Alphaproteobacteria</taxon>
        <taxon>Sphingomonadales</taxon>
        <taxon>Sphingomonadaceae</taxon>
        <taxon>Sphingomonas</taxon>
    </lineage>
</organism>
<keyword evidence="3 5" id="KW-0378">Hydrolase</keyword>
<dbReference type="SUPFAM" id="SSF49785">
    <property type="entry name" value="Galactose-binding domain-like"/>
    <property type="match status" value="1"/>
</dbReference>
<accession>A0ABR6N055</accession>
<dbReference type="Gene3D" id="3.20.20.70">
    <property type="entry name" value="Aldolase class I"/>
    <property type="match status" value="1"/>
</dbReference>
<reference evidence="9 10" key="1">
    <citation type="submission" date="2020-08" db="EMBL/GenBank/DDBJ databases">
        <title>Genomic Encyclopedia of Type Strains, Phase IV (KMG-IV): sequencing the most valuable type-strain genomes for metagenomic binning, comparative biology and taxonomic classification.</title>
        <authorList>
            <person name="Goeker M."/>
        </authorList>
    </citation>
    <scope>NUCLEOTIDE SEQUENCE [LARGE SCALE GENOMIC DNA]</scope>
    <source>
        <strain evidence="9 10">DSM 101535</strain>
    </source>
</reference>
<dbReference type="InterPro" id="IPR002241">
    <property type="entry name" value="Glyco_hydro_27"/>
</dbReference>
<evidence type="ECO:0000313" key="9">
    <source>
        <dbReference type="EMBL" id="MBB5724168.1"/>
    </source>
</evidence>
<evidence type="ECO:0000259" key="7">
    <source>
        <dbReference type="Pfam" id="PF08305"/>
    </source>
</evidence>
<dbReference type="Gene3D" id="2.60.40.1180">
    <property type="entry name" value="Golgi alpha-mannosidase II"/>
    <property type="match status" value="1"/>
</dbReference>
<dbReference type="InterPro" id="IPR041233">
    <property type="entry name" value="Melibiase_C"/>
</dbReference>
<keyword evidence="10" id="KW-1185">Reference proteome</keyword>
<comment type="similarity">
    <text evidence="1 5">Belongs to the glycosyl hydrolase 27 family.</text>
</comment>
<dbReference type="InterPro" id="IPR008979">
    <property type="entry name" value="Galactose-bd-like_sf"/>
</dbReference>
<evidence type="ECO:0000256" key="5">
    <source>
        <dbReference type="RuleBase" id="RU361168"/>
    </source>
</evidence>
<evidence type="ECO:0000256" key="4">
    <source>
        <dbReference type="ARBA" id="ARBA00023295"/>
    </source>
</evidence>
<comment type="caution">
    <text evidence="9">The sequence shown here is derived from an EMBL/GenBank/DDBJ whole genome shotgun (WGS) entry which is preliminary data.</text>
</comment>
<dbReference type="Pfam" id="PF08305">
    <property type="entry name" value="NPCBM"/>
    <property type="match status" value="1"/>
</dbReference>
<dbReference type="SUPFAM" id="SSF51445">
    <property type="entry name" value="(Trans)glycosidases"/>
    <property type="match status" value="1"/>
</dbReference>
<dbReference type="InterPro" id="IPR038637">
    <property type="entry name" value="NPCBM_sf"/>
</dbReference>
<dbReference type="PANTHER" id="PTHR11452:SF75">
    <property type="entry name" value="ALPHA-GALACTOSIDASE MEL1"/>
    <property type="match status" value="1"/>
</dbReference>
<name>A0ABR6N055_9SPHN</name>
<dbReference type="InterPro" id="IPR013785">
    <property type="entry name" value="Aldolase_TIM"/>
</dbReference>
<dbReference type="InterPro" id="IPR013780">
    <property type="entry name" value="Glyco_hydro_b"/>
</dbReference>
<proteinExistence type="inferred from homology"/>
<evidence type="ECO:0000313" key="10">
    <source>
        <dbReference type="Proteomes" id="UP000560131"/>
    </source>
</evidence>
<dbReference type="CDD" id="cd14792">
    <property type="entry name" value="GH27"/>
    <property type="match status" value="1"/>
</dbReference>
<keyword evidence="4 5" id="KW-0326">Glycosidase</keyword>
<gene>
    <name evidence="9" type="ORF">FHS97_000068</name>
</gene>
<keyword evidence="2 6" id="KW-0732">Signal</keyword>
<evidence type="ECO:0000256" key="3">
    <source>
        <dbReference type="ARBA" id="ARBA00022801"/>
    </source>
</evidence>
<dbReference type="PANTHER" id="PTHR11452">
    <property type="entry name" value="ALPHA-GALACTOSIDASE/ALPHA-N-ACETYLGALACTOSAMINIDASE"/>
    <property type="match status" value="1"/>
</dbReference>
<dbReference type="EC" id="3.2.1.22" evidence="5"/>
<dbReference type="RefSeq" id="WP_184032330.1">
    <property type="nucleotide sequence ID" value="NZ_BAABAR010000002.1"/>
</dbReference>
<dbReference type="InterPro" id="IPR013222">
    <property type="entry name" value="Glyco_hyd_98_carb-bd"/>
</dbReference>
<feature type="domain" description="Alpha galactosidase C-terminal" evidence="8">
    <location>
        <begin position="368"/>
        <end position="444"/>
    </location>
</feature>
<dbReference type="Proteomes" id="UP000560131">
    <property type="component" value="Unassembled WGS sequence"/>
</dbReference>
<protein>
    <recommendedName>
        <fullName evidence="5">Alpha-galactosidase</fullName>
        <ecNumber evidence="5">3.2.1.22</ecNumber>
    </recommendedName>
    <alternativeName>
        <fullName evidence="5">Melibiase</fullName>
    </alternativeName>
</protein>
<dbReference type="EMBL" id="JACIJN010000001">
    <property type="protein sequence ID" value="MBB5724168.1"/>
    <property type="molecule type" value="Genomic_DNA"/>
</dbReference>
<dbReference type="Gene3D" id="2.60.120.1060">
    <property type="entry name" value="NPCBM/NEW2 domain"/>
    <property type="match status" value="1"/>
</dbReference>
<feature type="domain" description="Glycosyl hydrolase family 98 putative carbohydrate-binding module" evidence="7">
    <location>
        <begin position="479"/>
        <end position="591"/>
    </location>
</feature>
<comment type="catalytic activity">
    <reaction evidence="5">
        <text>Hydrolysis of terminal, non-reducing alpha-D-galactose residues in alpha-D-galactosides, including galactose oligosaccharides, galactomannans and galactolipids.</text>
        <dbReference type="EC" id="3.2.1.22"/>
    </reaction>
</comment>
<sequence>MKLDNGMKQVLRAISAAMILTATAAQAQVAAPIPPMGWNPYNAFDLNYGEAEVMAQANLLVSNGLARLGYDHVNIDDGWWLRREHDTIEVRTGIYPSAALPDGTTSLRPFVDRLHAMGLKAGIYTDIGRNTCSQRWRPHTPNLPVGNVRQREVGAYGHHAQDAALLFARWGFDFIKVDACGVGDYGPDVPEVKNGTFRAFPPLIVREQPARSNAAELARQYASFADAVRRAAQGRTPLVSICAWGQADVNDWARRYGQMSRTSFDIAPTWEAMLFNFDSAASRALFAGPGHWNDPDMLEVGNGAFDGEHLVAARAHMSLWAVLAAPLILGNDLRRMTPGIAAIIGNRDVIAVDQDAAGNQGVVISRAGDGEVLAKALSTTGHKAVALVNRGRASLTLAVDLADLGLSSTAPTTLRDLWSGASRRVSNGRISVELAPQETALLKVEGRPAEDDVDRAADLPARFDVADEGYKAPDRTPARQWVLAQIGFRPDGQPLMRNGAQDHAGLGVTAGSRLRIDLAGRYDRVSLDPRTLGKATGPFAIRVDGRTLVEGVASQQPHPVVLHVRGAQQLELIAPPAANGSTQFAWHDVRFVRRATSRS</sequence>
<dbReference type="SUPFAM" id="SSF51011">
    <property type="entry name" value="Glycosyl hydrolase domain"/>
    <property type="match status" value="1"/>
</dbReference>
<evidence type="ECO:0000256" key="2">
    <source>
        <dbReference type="ARBA" id="ARBA00022729"/>
    </source>
</evidence>
<dbReference type="PRINTS" id="PR00740">
    <property type="entry name" value="GLHYDRLASE27"/>
</dbReference>
<evidence type="ECO:0000256" key="6">
    <source>
        <dbReference type="SAM" id="SignalP"/>
    </source>
</evidence>
<evidence type="ECO:0000256" key="1">
    <source>
        <dbReference type="ARBA" id="ARBA00009743"/>
    </source>
</evidence>
<dbReference type="InterPro" id="IPR017853">
    <property type="entry name" value="GH"/>
</dbReference>